<keyword evidence="4" id="KW-1003">Cell membrane</keyword>
<dbReference type="Pfam" id="PF03600">
    <property type="entry name" value="CitMHS"/>
    <property type="match status" value="1"/>
</dbReference>
<dbReference type="PANTHER" id="PTHR43568">
    <property type="entry name" value="P PROTEIN"/>
    <property type="match status" value="1"/>
</dbReference>
<comment type="subcellular location">
    <subcellularLocation>
        <location evidence="1">Cell membrane</location>
        <topology evidence="1">Multi-pass membrane protein</topology>
    </subcellularLocation>
</comment>
<dbReference type="InterPro" id="IPR004680">
    <property type="entry name" value="Cit_transptr-like_dom"/>
</dbReference>
<comment type="similarity">
    <text evidence="2">Belongs to the CitM (TC 2.A.11) transporter family.</text>
</comment>
<feature type="transmembrane region" description="Helical" evidence="8">
    <location>
        <begin position="76"/>
        <end position="94"/>
    </location>
</feature>
<feature type="transmembrane region" description="Helical" evidence="8">
    <location>
        <begin position="50"/>
        <end position="69"/>
    </location>
</feature>
<dbReference type="GO" id="GO:0005886">
    <property type="term" value="C:plasma membrane"/>
    <property type="evidence" value="ECO:0007669"/>
    <property type="project" value="UniProtKB-SubCell"/>
</dbReference>
<dbReference type="EMBL" id="ACKP02000049">
    <property type="protein sequence ID" value="EEX76459.1"/>
    <property type="molecule type" value="Genomic_DNA"/>
</dbReference>
<accession>C9LXS6</accession>
<feature type="transmembrane region" description="Helical" evidence="8">
    <location>
        <begin position="143"/>
        <end position="168"/>
    </location>
</feature>
<evidence type="ECO:0000256" key="3">
    <source>
        <dbReference type="ARBA" id="ARBA00022448"/>
    </source>
</evidence>
<evidence type="ECO:0000256" key="6">
    <source>
        <dbReference type="ARBA" id="ARBA00022989"/>
    </source>
</evidence>
<dbReference type="AlphaFoldDB" id="C9LXS6"/>
<evidence type="ECO:0000259" key="9">
    <source>
        <dbReference type="Pfam" id="PF03600"/>
    </source>
</evidence>
<evidence type="ECO:0000256" key="1">
    <source>
        <dbReference type="ARBA" id="ARBA00004651"/>
    </source>
</evidence>
<feature type="transmembrane region" description="Helical" evidence="8">
    <location>
        <begin position="278"/>
        <end position="311"/>
    </location>
</feature>
<proteinExistence type="inferred from homology"/>
<evidence type="ECO:0000256" key="4">
    <source>
        <dbReference type="ARBA" id="ARBA00022475"/>
    </source>
</evidence>
<feature type="transmembrane region" description="Helical" evidence="8">
    <location>
        <begin position="448"/>
        <end position="472"/>
    </location>
</feature>
<feature type="transmembrane region" description="Helical" evidence="8">
    <location>
        <begin position="331"/>
        <end position="350"/>
    </location>
</feature>
<dbReference type="InterPro" id="IPR000802">
    <property type="entry name" value="Arsenical_pump_ArsB"/>
</dbReference>
<organism evidence="10 11">
    <name type="scientific">Selenomonas sputigena (strain ATCC 35185 / DSM 20758 / CCUG 44933 / VPI D19B-28)</name>
    <dbReference type="NCBI Taxonomy" id="546271"/>
    <lineage>
        <taxon>Bacteria</taxon>
        <taxon>Bacillati</taxon>
        <taxon>Bacillota</taxon>
        <taxon>Negativicutes</taxon>
        <taxon>Selenomonadales</taxon>
        <taxon>Selenomonadaceae</taxon>
        <taxon>Selenomonas</taxon>
    </lineage>
</organism>
<dbReference type="CDD" id="cd01116">
    <property type="entry name" value="P_permease"/>
    <property type="match status" value="1"/>
</dbReference>
<sequence>MKFRRSLFNQGLRLFFGRLSVVSLPLQLDGGRRIESAGDCPWAGKFKEVFMEQETIAGIIFVAMYAVIVSEKIHRTIIAMIGAILMIIMGIMTQETAVHHIDFNTLGLLIGMMIIVAITSKTGLFNFIAVWAAKKAKADPVNLLVYLSLITAICSAFLDNVTTVLLMVPVTFSITTKLHVDVMPYLLAQVIASNVGGTATLIGDPPNIMIGSAVKELTFAAFIENLAIISIINLILITAIFVLLYRKHLTTKPELKALVMQENEWDELKDIPLLRKCLFVLGLVILMFFLHSLTGLESSLIAIAGAFLLLLLVGKEEFVEHAMHGVEWPTIFFFIGLFIAVGGLVETGVIRDLAVQGVNLTGGDVTKTSMLVLWMSAIVSAFLDNIPFVATMIPLIQDMGAMGVSNLEPVWWSLALGACLGGNGTIIGASANVIVAGMAAERGVPMTFVRFMMVGFPLMILTILTSTVYVYLRYLM</sequence>
<gene>
    <name evidence="10" type="ORF">SELSPUOL_02284</name>
</gene>
<reference evidence="10 11" key="1">
    <citation type="submission" date="2009-09" db="EMBL/GenBank/DDBJ databases">
        <authorList>
            <person name="Weinstock G."/>
            <person name="Sodergren E."/>
            <person name="Clifton S."/>
            <person name="Fulton L."/>
            <person name="Fulton B."/>
            <person name="Courtney L."/>
            <person name="Fronick C."/>
            <person name="Harrison M."/>
            <person name="Strong C."/>
            <person name="Farmer C."/>
            <person name="Delahaunty K."/>
            <person name="Markovic C."/>
            <person name="Hall O."/>
            <person name="Minx P."/>
            <person name="Tomlinson C."/>
            <person name="Mitreva M."/>
            <person name="Nelson J."/>
            <person name="Hou S."/>
            <person name="Wollam A."/>
            <person name="Pepin K.H."/>
            <person name="Johnson M."/>
            <person name="Bhonagiri V."/>
            <person name="Nash W.E."/>
            <person name="Warren W."/>
            <person name="Chinwalla A."/>
            <person name="Mardis E.R."/>
            <person name="Wilson R.K."/>
        </authorList>
    </citation>
    <scope>NUCLEOTIDE SEQUENCE [LARGE SCALE GENOMIC DNA]</scope>
    <source>
        <strain evidence="11">ATCC 35185 / DSM 20758 / VPI D19B-28</strain>
    </source>
</reference>
<keyword evidence="5 8" id="KW-0812">Transmembrane</keyword>
<keyword evidence="3" id="KW-0813">Transport</keyword>
<evidence type="ECO:0000256" key="2">
    <source>
        <dbReference type="ARBA" id="ARBA00009843"/>
    </source>
</evidence>
<dbReference type="STRING" id="546271.Selsp_0412"/>
<evidence type="ECO:0000313" key="11">
    <source>
        <dbReference type="Proteomes" id="UP000003505"/>
    </source>
</evidence>
<keyword evidence="6 8" id="KW-1133">Transmembrane helix</keyword>
<feature type="transmembrane region" description="Helical" evidence="8">
    <location>
        <begin position="410"/>
        <end position="436"/>
    </location>
</feature>
<dbReference type="Proteomes" id="UP000003505">
    <property type="component" value="Unassembled WGS sequence"/>
</dbReference>
<evidence type="ECO:0000313" key="10">
    <source>
        <dbReference type="EMBL" id="EEX76459.1"/>
    </source>
</evidence>
<evidence type="ECO:0000256" key="7">
    <source>
        <dbReference type="ARBA" id="ARBA00023136"/>
    </source>
</evidence>
<comment type="caution">
    <text evidence="10">The sequence shown here is derived from an EMBL/GenBank/DDBJ whole genome shotgun (WGS) entry which is preliminary data.</text>
</comment>
<dbReference type="eggNOG" id="COG1055">
    <property type="taxonomic scope" value="Bacteria"/>
</dbReference>
<protein>
    <submittedName>
        <fullName evidence="10">Citrate transporter</fullName>
    </submittedName>
</protein>
<name>C9LXS6_SELS3</name>
<dbReference type="PANTHER" id="PTHR43568:SF1">
    <property type="entry name" value="P PROTEIN"/>
    <property type="match status" value="1"/>
</dbReference>
<evidence type="ECO:0000256" key="5">
    <source>
        <dbReference type="ARBA" id="ARBA00022692"/>
    </source>
</evidence>
<feature type="transmembrane region" description="Helical" evidence="8">
    <location>
        <begin position="371"/>
        <end position="390"/>
    </location>
</feature>
<dbReference type="GO" id="GO:0015105">
    <property type="term" value="F:arsenite transmembrane transporter activity"/>
    <property type="evidence" value="ECO:0007669"/>
    <property type="project" value="InterPro"/>
</dbReference>
<dbReference type="InterPro" id="IPR051475">
    <property type="entry name" value="Diverse_Ion_Transporter"/>
</dbReference>
<feature type="domain" description="Citrate transporter-like" evidence="9">
    <location>
        <begin position="65"/>
        <end position="417"/>
    </location>
</feature>
<evidence type="ECO:0000256" key="8">
    <source>
        <dbReference type="SAM" id="Phobius"/>
    </source>
</evidence>
<feature type="transmembrane region" description="Helical" evidence="8">
    <location>
        <begin position="226"/>
        <end position="245"/>
    </location>
</feature>
<keyword evidence="7 8" id="KW-0472">Membrane</keyword>
<feature type="transmembrane region" description="Helical" evidence="8">
    <location>
        <begin position="106"/>
        <end position="131"/>
    </location>
</feature>
<dbReference type="PRINTS" id="PR00758">
    <property type="entry name" value="ARSENICPUMP"/>
</dbReference>